<sequence length="59" mass="6289">MLGSLRVFLMSAVRYFGTDSTRANRGSDASGWLGYAAETRQAQDAVIDTSARAKALSSC</sequence>
<proteinExistence type="predicted"/>
<gene>
    <name evidence="1" type="ORF">SAMN06265173_13040</name>
</gene>
<protein>
    <submittedName>
        <fullName evidence="1">Uncharacterized protein</fullName>
    </submittedName>
</protein>
<organism evidence="1 2">
    <name type="scientific">Thalassovita litoralis</name>
    <dbReference type="NCBI Taxonomy" id="1010611"/>
    <lineage>
        <taxon>Bacteria</taxon>
        <taxon>Pseudomonadati</taxon>
        <taxon>Pseudomonadota</taxon>
        <taxon>Alphaproteobacteria</taxon>
        <taxon>Rhodobacterales</taxon>
        <taxon>Roseobacteraceae</taxon>
        <taxon>Thalassovita</taxon>
    </lineage>
</organism>
<accession>A0A521FI00</accession>
<keyword evidence="2" id="KW-1185">Reference proteome</keyword>
<evidence type="ECO:0000313" key="2">
    <source>
        <dbReference type="Proteomes" id="UP000316030"/>
    </source>
</evidence>
<reference evidence="1 2" key="1">
    <citation type="submission" date="2017-05" db="EMBL/GenBank/DDBJ databases">
        <authorList>
            <person name="Varghese N."/>
            <person name="Submissions S."/>
        </authorList>
    </citation>
    <scope>NUCLEOTIDE SEQUENCE [LARGE SCALE GENOMIC DNA]</scope>
    <source>
        <strain evidence="1 2">DSM 29506</strain>
    </source>
</reference>
<evidence type="ECO:0000313" key="1">
    <source>
        <dbReference type="EMBL" id="SMO95746.1"/>
    </source>
</evidence>
<dbReference type="EMBL" id="FXTO01000030">
    <property type="protein sequence ID" value="SMO95746.1"/>
    <property type="molecule type" value="Genomic_DNA"/>
</dbReference>
<dbReference type="Proteomes" id="UP000316030">
    <property type="component" value="Unassembled WGS sequence"/>
</dbReference>
<dbReference type="AlphaFoldDB" id="A0A521FI00"/>
<name>A0A521FI00_9RHOB</name>